<feature type="transmembrane region" description="Helical" evidence="9">
    <location>
        <begin position="125"/>
        <end position="143"/>
    </location>
</feature>
<keyword evidence="3" id="KW-1003">Cell membrane</keyword>
<dbReference type="Proteomes" id="UP000033533">
    <property type="component" value="Unassembled WGS sequence"/>
</dbReference>
<accession>A0A0F4LLX3</accession>
<dbReference type="GO" id="GO:0009401">
    <property type="term" value="P:phosphoenolpyruvate-dependent sugar phosphotransferase system"/>
    <property type="evidence" value="ECO:0007669"/>
    <property type="project" value="UniProtKB-KW"/>
</dbReference>
<dbReference type="HOGENOM" id="CLU_060742_0_1_9"/>
<dbReference type="OrthoDB" id="9795582at2"/>
<evidence type="ECO:0000256" key="5">
    <source>
        <dbReference type="ARBA" id="ARBA00022683"/>
    </source>
</evidence>
<evidence type="ECO:0000256" key="9">
    <source>
        <dbReference type="SAM" id="Phobius"/>
    </source>
</evidence>
<keyword evidence="6 9" id="KW-0812">Transmembrane</keyword>
<dbReference type="GO" id="GO:0005886">
    <property type="term" value="C:plasma membrane"/>
    <property type="evidence" value="ECO:0007669"/>
    <property type="project" value="UniProtKB-SubCell"/>
</dbReference>
<keyword evidence="8 9" id="KW-0472">Membrane</keyword>
<dbReference type="AlphaFoldDB" id="A0A0F4LLX3"/>
<keyword evidence="7 9" id="KW-1133">Transmembrane helix</keyword>
<reference evidence="10 11" key="1">
    <citation type="submission" date="2014-12" db="EMBL/GenBank/DDBJ databases">
        <title>Comparative genomics of the lactic acid bacteria isolated from the honey bee gut.</title>
        <authorList>
            <person name="Ellegaard K.M."/>
            <person name="Tamarit D."/>
            <person name="Javelind E."/>
            <person name="Olofsson T."/>
            <person name="Andersson S.G."/>
            <person name="Vasquez A."/>
        </authorList>
    </citation>
    <scope>NUCLEOTIDE SEQUENCE [LARGE SCALE GENOMIC DNA]</scope>
    <source>
        <strain evidence="10 11">Biut2</strain>
    </source>
</reference>
<evidence type="ECO:0000256" key="3">
    <source>
        <dbReference type="ARBA" id="ARBA00022475"/>
    </source>
</evidence>
<dbReference type="RefSeq" id="WP_045927279.1">
    <property type="nucleotide sequence ID" value="NZ_JBHSZS010000027.1"/>
</dbReference>
<feature type="transmembrane region" description="Helical" evidence="9">
    <location>
        <begin position="236"/>
        <end position="253"/>
    </location>
</feature>
<keyword evidence="2" id="KW-0813">Transport</keyword>
<name>A0A0F4LLX3_9LACO</name>
<sequence>MEEENIKPEIKSKTTERLTKKELNRIWWRFACSTPAAVSWEKLIGMQFPWSLIPLFKKYYNKAGQIDGMKRHATFYNTETVFGFVIPGIVTAMEEQKAINHNVDNEVIETTKISLMGPMAGIGDAMNPGLIIPLLLSIAISFSKNNSPFGALFYMIAYPLVVTIIMRFLFKKGYELGVNGINVLIGEKANKIKDTLILFGTIIMGGVAASYVNLPLKLTIPSGNDRIKVENLLNGVFPKLVPLLLVIGTWYLMKKKKISTLKMIIIYIIAIFALSFIGVV</sequence>
<dbReference type="PANTHER" id="PTHR32502:SF5">
    <property type="entry name" value="N-ACETYLGALACTOSAMINE PERMEASE IID COMPONENT-RELATED"/>
    <property type="match status" value="1"/>
</dbReference>
<dbReference type="Pfam" id="PF03613">
    <property type="entry name" value="EIID-AGA"/>
    <property type="match status" value="1"/>
</dbReference>
<dbReference type="STRING" id="1218493.JF76_00380"/>
<evidence type="ECO:0000256" key="4">
    <source>
        <dbReference type="ARBA" id="ARBA00022597"/>
    </source>
</evidence>
<proteinExistence type="predicted"/>
<dbReference type="InterPro" id="IPR004704">
    <property type="entry name" value="PTS_IID_man"/>
</dbReference>
<dbReference type="PROSITE" id="PS51108">
    <property type="entry name" value="PTS_EIID"/>
    <property type="match status" value="1"/>
</dbReference>
<feature type="transmembrane region" description="Helical" evidence="9">
    <location>
        <begin position="196"/>
        <end position="216"/>
    </location>
</feature>
<evidence type="ECO:0000256" key="2">
    <source>
        <dbReference type="ARBA" id="ARBA00022448"/>
    </source>
</evidence>
<dbReference type="PATRIC" id="fig|1218493.3.peg.39"/>
<comment type="subcellular location">
    <subcellularLocation>
        <location evidence="1">Cell membrane</location>
        <topology evidence="1">Multi-pass membrane protein</topology>
    </subcellularLocation>
</comment>
<feature type="transmembrane region" description="Helical" evidence="9">
    <location>
        <begin position="149"/>
        <end position="170"/>
    </location>
</feature>
<evidence type="ECO:0000256" key="6">
    <source>
        <dbReference type="ARBA" id="ARBA00022692"/>
    </source>
</evidence>
<evidence type="ECO:0000256" key="8">
    <source>
        <dbReference type="ARBA" id="ARBA00023136"/>
    </source>
</evidence>
<dbReference type="PANTHER" id="PTHR32502">
    <property type="entry name" value="N-ACETYLGALACTOSAMINE PERMEASE II COMPONENT-RELATED"/>
    <property type="match status" value="1"/>
</dbReference>
<feature type="transmembrane region" description="Helical" evidence="9">
    <location>
        <begin position="260"/>
        <end position="279"/>
    </location>
</feature>
<organism evidence="10 11">
    <name type="scientific">Lactobacillus kullabergensis</name>
    <dbReference type="NCBI Taxonomy" id="1218493"/>
    <lineage>
        <taxon>Bacteria</taxon>
        <taxon>Bacillati</taxon>
        <taxon>Bacillota</taxon>
        <taxon>Bacilli</taxon>
        <taxon>Lactobacillales</taxon>
        <taxon>Lactobacillaceae</taxon>
        <taxon>Lactobacillus</taxon>
    </lineage>
</organism>
<evidence type="ECO:0000313" key="11">
    <source>
        <dbReference type="Proteomes" id="UP000033533"/>
    </source>
</evidence>
<dbReference type="InterPro" id="IPR050303">
    <property type="entry name" value="GatZ_KbaZ_carbometab"/>
</dbReference>
<evidence type="ECO:0000256" key="7">
    <source>
        <dbReference type="ARBA" id="ARBA00022989"/>
    </source>
</evidence>
<evidence type="ECO:0000256" key="1">
    <source>
        <dbReference type="ARBA" id="ARBA00004651"/>
    </source>
</evidence>
<evidence type="ECO:0000313" key="10">
    <source>
        <dbReference type="EMBL" id="KJY59284.1"/>
    </source>
</evidence>
<keyword evidence="4" id="KW-0762">Sugar transport</keyword>
<dbReference type="EMBL" id="JXBY01000001">
    <property type="protein sequence ID" value="KJY59284.1"/>
    <property type="molecule type" value="Genomic_DNA"/>
</dbReference>
<gene>
    <name evidence="10" type="ORF">JF76_00380</name>
</gene>
<comment type="caution">
    <text evidence="10">The sequence shown here is derived from an EMBL/GenBank/DDBJ whole genome shotgun (WGS) entry which is preliminary data.</text>
</comment>
<protein>
    <submittedName>
        <fullName evidence="10">PTS man IID</fullName>
    </submittedName>
</protein>
<keyword evidence="5" id="KW-0598">Phosphotransferase system</keyword>